<dbReference type="Pfam" id="PF00353">
    <property type="entry name" value="HemolysinCabind"/>
    <property type="match status" value="2"/>
</dbReference>
<evidence type="ECO:0000313" key="3">
    <source>
        <dbReference type="EMBL" id="GKY88156.1"/>
    </source>
</evidence>
<sequence>MAGTTSYLSYDSEYIRPFGPNAPWNIPISKLEIDPDSDHLAKLLWNDSFTDRPERNFNINNTSYTYPVYEVTEDTKYYKVKDLNGWGNLGGEYIPFDPSWKAAPGSDAQIIILDPATGREWDLWQASFNGSVVTISNGNLVTGYGGSDSYFEREVGFEPSRGAGIQYLAMLVRPEEVAQGRIEHALSMPIRNTSGAEFVSPATKIEFEGMRLNGIPEGTRFALDVTYAEIDRHLASLPDDVPQVTIDSLRVIMVALKEYGWFITDTAGSTHFQLESTTSAKAEWAALGMIDTQYNDFNTYPRDALDGLLTKERIVAYAPSELYPDYNPDNEGLGSGKVHDAVDAGIGAAIVEKVFGGRNNDVLNGGDDDENFFGRRGNDKVFAKGGDDKAFGGKGNDGMFGGIGNDLLNGKNGRDYLFGGAGNDRIIGGGHRDVIAGGTGNDTLTGGSGADRFVYKTGWGYDEITDFKAVGRQHDTLDLRGLASIDSWDDLVNNHMFQNDNDVVIDGLNGDEIVLFDVNINHLDRADFLI</sequence>
<dbReference type="InterPro" id="IPR011049">
    <property type="entry name" value="Serralysin-like_metalloprot_C"/>
</dbReference>
<evidence type="ECO:0000313" key="4">
    <source>
        <dbReference type="Proteomes" id="UP001144205"/>
    </source>
</evidence>
<name>A0ABQ5LT33_9RHOB</name>
<dbReference type="InterPro" id="IPR001343">
    <property type="entry name" value="Hemolysn_Ca-bd"/>
</dbReference>
<dbReference type="EMBL" id="BROH01000005">
    <property type="protein sequence ID" value="GKY88156.1"/>
    <property type="molecule type" value="Genomic_DNA"/>
</dbReference>
<comment type="subcellular location">
    <subcellularLocation>
        <location evidence="1">Secreted</location>
    </subcellularLocation>
</comment>
<protein>
    <recommendedName>
        <fullName evidence="5">Calcium-binding protein</fullName>
    </recommendedName>
</protein>
<dbReference type="InterPro" id="IPR050557">
    <property type="entry name" value="RTX_toxin/Mannuronan_C5-epim"/>
</dbReference>
<evidence type="ECO:0000256" key="2">
    <source>
        <dbReference type="ARBA" id="ARBA00022525"/>
    </source>
</evidence>
<dbReference type="Gene3D" id="2.150.10.10">
    <property type="entry name" value="Serralysin-like metalloprotease, C-terminal"/>
    <property type="match status" value="2"/>
</dbReference>
<dbReference type="PROSITE" id="PS00330">
    <property type="entry name" value="HEMOLYSIN_CALCIUM"/>
    <property type="match status" value="2"/>
</dbReference>
<keyword evidence="2" id="KW-0964">Secreted</keyword>
<dbReference type="Proteomes" id="UP001144205">
    <property type="component" value="Unassembled WGS sequence"/>
</dbReference>
<comment type="caution">
    <text evidence="3">The sequence shown here is derived from an EMBL/GenBank/DDBJ whole genome shotgun (WGS) entry which is preliminary data.</text>
</comment>
<gene>
    <name evidence="3" type="ORF">STA1M1_20250</name>
</gene>
<evidence type="ECO:0008006" key="5">
    <source>
        <dbReference type="Google" id="ProtNLM"/>
    </source>
</evidence>
<dbReference type="PANTHER" id="PTHR38340">
    <property type="entry name" value="S-LAYER PROTEIN"/>
    <property type="match status" value="1"/>
</dbReference>
<dbReference type="PANTHER" id="PTHR38340:SF1">
    <property type="entry name" value="S-LAYER PROTEIN"/>
    <property type="match status" value="1"/>
</dbReference>
<dbReference type="SUPFAM" id="SSF51120">
    <property type="entry name" value="beta-Roll"/>
    <property type="match status" value="1"/>
</dbReference>
<accession>A0ABQ5LT33</accession>
<keyword evidence="4" id="KW-1185">Reference proteome</keyword>
<evidence type="ECO:0000256" key="1">
    <source>
        <dbReference type="ARBA" id="ARBA00004613"/>
    </source>
</evidence>
<organism evidence="3 4">
    <name type="scientific">Sinisalibacter aestuarii</name>
    <dbReference type="NCBI Taxonomy" id="2949426"/>
    <lineage>
        <taxon>Bacteria</taxon>
        <taxon>Pseudomonadati</taxon>
        <taxon>Pseudomonadota</taxon>
        <taxon>Alphaproteobacteria</taxon>
        <taxon>Rhodobacterales</taxon>
        <taxon>Roseobacteraceae</taxon>
        <taxon>Sinisalibacter</taxon>
    </lineage>
</organism>
<dbReference type="PRINTS" id="PR00313">
    <property type="entry name" value="CABNDNGRPT"/>
</dbReference>
<dbReference type="RefSeq" id="WP_281842204.1">
    <property type="nucleotide sequence ID" value="NZ_BROH01000005.1"/>
</dbReference>
<reference evidence="3" key="1">
    <citation type="journal article" date="2023" name="Int. J. Syst. Evol. Microbiol.">
        <title>Sinisalibacter aestuarii sp. nov., isolated from estuarine sediment of the Arakawa River.</title>
        <authorList>
            <person name="Arafat S.T."/>
            <person name="Hirano S."/>
            <person name="Sato A."/>
            <person name="Takeuchi K."/>
            <person name="Yasuda T."/>
            <person name="Terahara T."/>
            <person name="Hamada M."/>
            <person name="Kobayashi T."/>
        </authorList>
    </citation>
    <scope>NUCLEOTIDE SEQUENCE</scope>
    <source>
        <strain evidence="3">B-399</strain>
    </source>
</reference>
<dbReference type="InterPro" id="IPR018511">
    <property type="entry name" value="Hemolysin-typ_Ca-bd_CS"/>
</dbReference>
<proteinExistence type="predicted"/>